<dbReference type="RefSeq" id="WP_120118378.1">
    <property type="nucleotide sequence ID" value="NZ_DAMDJW010000026.1"/>
</dbReference>
<keyword evidence="1" id="KW-0812">Transmembrane</keyword>
<keyword evidence="1" id="KW-1133">Transmembrane helix</keyword>
<feature type="transmembrane region" description="Helical" evidence="1">
    <location>
        <begin position="130"/>
        <end position="148"/>
    </location>
</feature>
<feature type="transmembrane region" description="Helical" evidence="1">
    <location>
        <begin position="66"/>
        <end position="91"/>
    </location>
</feature>
<feature type="transmembrane region" description="Helical" evidence="1">
    <location>
        <begin position="211"/>
        <end position="237"/>
    </location>
</feature>
<evidence type="ECO:0000256" key="1">
    <source>
        <dbReference type="SAM" id="Phobius"/>
    </source>
</evidence>
<keyword evidence="1" id="KW-0472">Membrane</keyword>
<dbReference type="Proteomes" id="UP000287296">
    <property type="component" value="Unassembled WGS sequence"/>
</dbReference>
<feature type="transmembrane region" description="Helical" evidence="1">
    <location>
        <begin position="174"/>
        <end position="191"/>
    </location>
</feature>
<gene>
    <name evidence="2" type="ORF">D5F11_022460</name>
</gene>
<protein>
    <submittedName>
        <fullName evidence="2">Uncharacterized protein</fullName>
    </submittedName>
</protein>
<sequence>MKPLKPLNITYLISSWVSISMIFIIGEVVTRFGVFSSLVIVSAFLLAFAVFFALQRSSFRLKKSSLLGKCITTIRFLEIYILHLFICGLVFHTAFNVNIYISVFSTSFILFICAIYLPKGKKFRQSIKDIRFILISGLAILLPTYIYLQKGLESLYHNLLYYQPHVLNHDSRSLWLLLLIAFITFFSKLLLQQEVIDKYTAQSFYKVTFKLLMAIFIYCTFILAFATMNVVAITQNLDYSQANELFILLVEKLSPSIIFKVFCMVLYFSTLIILIDALPSIVNERKGKPFFSSSFMFILVATFLTVTIFFHYSLLFIYVFFGCLISLLVIAAIIMQIISSLQRRMSIKLKKS</sequence>
<name>A0A429X2L8_SIMTE</name>
<dbReference type="AlphaFoldDB" id="A0A429X2L8"/>
<evidence type="ECO:0000313" key="3">
    <source>
        <dbReference type="Proteomes" id="UP000287296"/>
    </source>
</evidence>
<accession>A0A429X2L8</accession>
<proteinExistence type="predicted"/>
<evidence type="ECO:0000313" key="2">
    <source>
        <dbReference type="EMBL" id="RST57488.1"/>
    </source>
</evidence>
<reference evidence="2 3" key="1">
    <citation type="submission" date="2018-12" db="EMBL/GenBank/DDBJ databases">
        <authorList>
            <person name="Sun L."/>
            <person name="Chen Z."/>
        </authorList>
    </citation>
    <scope>NUCLEOTIDE SEQUENCE [LARGE SCALE GENOMIC DNA]</scope>
    <source>
        <strain evidence="2 3">LMG 29736</strain>
    </source>
</reference>
<organism evidence="2 3">
    <name type="scientific">Siminovitchia terrae</name>
    <name type="common">Bacillus terrae</name>
    <dbReference type="NCBI Taxonomy" id="1914933"/>
    <lineage>
        <taxon>Bacteria</taxon>
        <taxon>Bacillati</taxon>
        <taxon>Bacillota</taxon>
        <taxon>Bacilli</taxon>
        <taxon>Bacillales</taxon>
        <taxon>Bacillaceae</taxon>
        <taxon>Siminovitchia</taxon>
    </lineage>
</organism>
<feature type="transmembrane region" description="Helical" evidence="1">
    <location>
        <begin position="32"/>
        <end position="54"/>
    </location>
</feature>
<feature type="transmembrane region" description="Helical" evidence="1">
    <location>
        <begin position="7"/>
        <end position="26"/>
    </location>
</feature>
<dbReference type="OrthoDB" id="2855379at2"/>
<feature type="transmembrane region" description="Helical" evidence="1">
    <location>
        <begin position="257"/>
        <end position="278"/>
    </location>
</feature>
<feature type="transmembrane region" description="Helical" evidence="1">
    <location>
        <begin position="290"/>
        <end position="310"/>
    </location>
</feature>
<dbReference type="EMBL" id="QYTW02000033">
    <property type="protein sequence ID" value="RST57488.1"/>
    <property type="molecule type" value="Genomic_DNA"/>
</dbReference>
<feature type="transmembrane region" description="Helical" evidence="1">
    <location>
        <begin position="316"/>
        <end position="341"/>
    </location>
</feature>
<feature type="transmembrane region" description="Helical" evidence="1">
    <location>
        <begin position="97"/>
        <end position="118"/>
    </location>
</feature>
<comment type="caution">
    <text evidence="2">The sequence shown here is derived from an EMBL/GenBank/DDBJ whole genome shotgun (WGS) entry which is preliminary data.</text>
</comment>